<dbReference type="InterPro" id="IPR016163">
    <property type="entry name" value="Ald_DH_C"/>
</dbReference>
<dbReference type="RefSeq" id="WP_319843647.1">
    <property type="nucleotide sequence ID" value="NZ_JAXAFJ010000002.1"/>
</dbReference>
<dbReference type="InterPro" id="IPR047110">
    <property type="entry name" value="GABD/Sad-like"/>
</dbReference>
<dbReference type="Pfam" id="PF00171">
    <property type="entry name" value="Aldedh"/>
    <property type="match status" value="1"/>
</dbReference>
<dbReference type="InterPro" id="IPR016160">
    <property type="entry name" value="Ald_DH_CS_CYS"/>
</dbReference>
<proteinExistence type="inferred from homology"/>
<dbReference type="Gene3D" id="3.40.605.10">
    <property type="entry name" value="Aldehyde Dehydrogenase, Chain A, domain 1"/>
    <property type="match status" value="1"/>
</dbReference>
<dbReference type="Gene3D" id="3.40.309.10">
    <property type="entry name" value="Aldehyde Dehydrogenase, Chain A, domain 2"/>
    <property type="match status" value="1"/>
</dbReference>
<evidence type="ECO:0000313" key="5">
    <source>
        <dbReference type="EMBL" id="MDX6805536.1"/>
    </source>
</evidence>
<dbReference type="PROSITE" id="PS00070">
    <property type="entry name" value="ALDEHYDE_DEHYDR_CYS"/>
    <property type="match status" value="1"/>
</dbReference>
<reference evidence="5 6" key="1">
    <citation type="submission" date="2023-11" db="EMBL/GenBank/DDBJ databases">
        <authorList>
            <person name="Bao R."/>
        </authorList>
    </citation>
    <scope>NUCLEOTIDE SEQUENCE [LARGE SCALE GENOMIC DNA]</scope>
    <source>
        <strain evidence="5 6">PJ23</strain>
    </source>
</reference>
<dbReference type="CDD" id="cd07100">
    <property type="entry name" value="ALDH_SSADH1_GabD1"/>
    <property type="match status" value="1"/>
</dbReference>
<dbReference type="Proteomes" id="UP001274321">
    <property type="component" value="Unassembled WGS sequence"/>
</dbReference>
<organism evidence="5 6">
    <name type="scientific">Terrihabitans rhizophilus</name>
    <dbReference type="NCBI Taxonomy" id="3092662"/>
    <lineage>
        <taxon>Bacteria</taxon>
        <taxon>Pseudomonadati</taxon>
        <taxon>Pseudomonadota</taxon>
        <taxon>Alphaproteobacteria</taxon>
        <taxon>Hyphomicrobiales</taxon>
        <taxon>Terrihabitans</taxon>
    </lineage>
</organism>
<dbReference type="PANTHER" id="PTHR43217">
    <property type="entry name" value="SUCCINATE SEMIALDEHYDE DEHYDROGENASE [NAD(P)+] SAD"/>
    <property type="match status" value="1"/>
</dbReference>
<keyword evidence="2" id="KW-0521">NADP</keyword>
<evidence type="ECO:0000259" key="4">
    <source>
        <dbReference type="Pfam" id="PF00171"/>
    </source>
</evidence>
<evidence type="ECO:0000313" key="6">
    <source>
        <dbReference type="Proteomes" id="UP001274321"/>
    </source>
</evidence>
<keyword evidence="6" id="KW-1185">Reference proteome</keyword>
<dbReference type="PANTHER" id="PTHR43217:SF1">
    <property type="entry name" value="SUCCINATE SEMIALDEHYDE DEHYDROGENASE [NAD(P)+] SAD"/>
    <property type="match status" value="1"/>
</dbReference>
<comment type="caution">
    <text evidence="5">The sequence shown here is derived from an EMBL/GenBank/DDBJ whole genome shotgun (WGS) entry which is preliminary data.</text>
</comment>
<sequence length="460" mass="49094">MFSSINPADGQQIASYEPHGEAEVGRVLDEAVAAQAKWRAEPMEQRCAALTRVGAALREGRDKFAHLISTEMGKPLAEARAEIEKSAWCCNFYAENAQRFLADETVEASAADSRIVYDPLGVVLAIMPWNYPYWQFFRFFAPAIAAGNGVVLKHASNVSGCALAIEQLVHGAGVPSALSRSLLIESKRVAGLIADRRIAAVTLTGSTAVGQLVAAEAGRHIKKQVLELGGTDPFIVLADADIARAAEFAARSRFQNAGQSCIAAKRFIVEHSVADEFVERLTGHARALKLGDPLEDGTQMGPIAREDLRDELHAQVERSISEGAKLVLGGGPLAGPGAFYQPTILDHVTTDMAACREEIFGPVAPVIRVANVDDAIALANDTDYGLAAALWTSDIERANGLARRIEAGAVFINGMSASDVRLPFGGIKKSGYGRELGVYGIREFTNIKTVCVGAPPARSE</sequence>
<keyword evidence="3" id="KW-0560">Oxidoreductase</keyword>
<dbReference type="InterPro" id="IPR044148">
    <property type="entry name" value="ALDH_GabD1-like"/>
</dbReference>
<dbReference type="InterPro" id="IPR016161">
    <property type="entry name" value="Ald_DH/histidinol_DH"/>
</dbReference>
<evidence type="ECO:0000256" key="2">
    <source>
        <dbReference type="ARBA" id="ARBA00022857"/>
    </source>
</evidence>
<feature type="domain" description="Aldehyde dehydrogenase" evidence="4">
    <location>
        <begin position="2"/>
        <end position="450"/>
    </location>
</feature>
<protein>
    <submittedName>
        <fullName evidence="5">NAD-dependent succinate-semialdehyde dehydrogenase</fullName>
    </submittedName>
</protein>
<dbReference type="SUPFAM" id="SSF53720">
    <property type="entry name" value="ALDH-like"/>
    <property type="match status" value="1"/>
</dbReference>
<name>A0ABU4RL30_9HYPH</name>
<comment type="similarity">
    <text evidence="1">Belongs to the aldehyde dehydrogenase family.</text>
</comment>
<dbReference type="InterPro" id="IPR016162">
    <property type="entry name" value="Ald_DH_N"/>
</dbReference>
<gene>
    <name evidence="5" type="ORF">SCD90_05625</name>
</gene>
<dbReference type="InterPro" id="IPR015590">
    <property type="entry name" value="Aldehyde_DH_dom"/>
</dbReference>
<evidence type="ECO:0000256" key="3">
    <source>
        <dbReference type="ARBA" id="ARBA00023002"/>
    </source>
</evidence>
<evidence type="ECO:0000256" key="1">
    <source>
        <dbReference type="ARBA" id="ARBA00009986"/>
    </source>
</evidence>
<accession>A0ABU4RL30</accession>
<dbReference type="EMBL" id="JAXAFJ010000002">
    <property type="protein sequence ID" value="MDX6805536.1"/>
    <property type="molecule type" value="Genomic_DNA"/>
</dbReference>